<proteinExistence type="predicted"/>
<dbReference type="Proteomes" id="UP000812440">
    <property type="component" value="Chromosome 7"/>
</dbReference>
<organism evidence="1 2">
    <name type="scientific">Hymenochirus boettgeri</name>
    <name type="common">Congo dwarf clawed frog</name>
    <dbReference type="NCBI Taxonomy" id="247094"/>
    <lineage>
        <taxon>Eukaryota</taxon>
        <taxon>Metazoa</taxon>
        <taxon>Chordata</taxon>
        <taxon>Craniata</taxon>
        <taxon>Vertebrata</taxon>
        <taxon>Euteleostomi</taxon>
        <taxon>Amphibia</taxon>
        <taxon>Batrachia</taxon>
        <taxon>Anura</taxon>
        <taxon>Pipoidea</taxon>
        <taxon>Pipidae</taxon>
        <taxon>Pipinae</taxon>
        <taxon>Hymenochirus</taxon>
    </lineage>
</organism>
<reference evidence="1" key="1">
    <citation type="thesis" date="2020" institute="ProQuest LLC" country="789 East Eisenhower Parkway, Ann Arbor, MI, USA">
        <title>Comparative Genomics and Chromosome Evolution.</title>
        <authorList>
            <person name="Mudd A.B."/>
        </authorList>
    </citation>
    <scope>NUCLEOTIDE SEQUENCE</scope>
    <source>
        <strain evidence="1">Female2</strain>
        <tissue evidence="1">Blood</tissue>
    </source>
</reference>
<dbReference type="EMBL" id="JAACNH010000008">
    <property type="protein sequence ID" value="KAG8434337.1"/>
    <property type="molecule type" value="Genomic_DNA"/>
</dbReference>
<dbReference type="AlphaFoldDB" id="A0A8T2IRW6"/>
<accession>A0A8T2IRW6</accession>
<sequence length="81" mass="9335">MIICVSNLTIFHSKFGKSHLSLNIMGSLITKGCLSPNILGHQTFNTLTRDLCILLRKQHSTYLTILVLWFLSKNKYYMGRF</sequence>
<evidence type="ECO:0000313" key="2">
    <source>
        <dbReference type="Proteomes" id="UP000812440"/>
    </source>
</evidence>
<protein>
    <submittedName>
        <fullName evidence="1">Uncharacterized protein</fullName>
    </submittedName>
</protein>
<evidence type="ECO:0000313" key="1">
    <source>
        <dbReference type="EMBL" id="KAG8434337.1"/>
    </source>
</evidence>
<keyword evidence="2" id="KW-1185">Reference proteome</keyword>
<name>A0A8T2IRW6_9PIPI</name>
<gene>
    <name evidence="1" type="ORF">GDO86_012642</name>
</gene>
<comment type="caution">
    <text evidence="1">The sequence shown here is derived from an EMBL/GenBank/DDBJ whole genome shotgun (WGS) entry which is preliminary data.</text>
</comment>